<dbReference type="SMART" id="SM00382">
    <property type="entry name" value="AAA"/>
    <property type="match status" value="1"/>
</dbReference>
<evidence type="ECO:0000256" key="2">
    <source>
        <dbReference type="ARBA" id="ARBA00022741"/>
    </source>
</evidence>
<dbReference type="PROSITE" id="PS50893">
    <property type="entry name" value="ABC_TRANSPORTER_2"/>
    <property type="match status" value="1"/>
</dbReference>
<dbReference type="InterPro" id="IPR003593">
    <property type="entry name" value="AAA+_ATPase"/>
</dbReference>
<dbReference type="Gene3D" id="3.40.50.300">
    <property type="entry name" value="P-loop containing nucleotide triphosphate hydrolases"/>
    <property type="match status" value="1"/>
</dbReference>
<dbReference type="PROSITE" id="PS00211">
    <property type="entry name" value="ABC_TRANSPORTER_1"/>
    <property type="match status" value="1"/>
</dbReference>
<keyword evidence="3 5" id="KW-0067">ATP-binding</keyword>
<proteinExistence type="predicted"/>
<dbReference type="AlphaFoldDB" id="A0AA96F9W2"/>
<protein>
    <submittedName>
        <fullName evidence="5">ATP-binding cassette domain-containing protein</fullName>
    </submittedName>
</protein>
<dbReference type="Proteomes" id="UP001304125">
    <property type="component" value="Chromosome"/>
</dbReference>
<dbReference type="InterPro" id="IPR050166">
    <property type="entry name" value="ABC_transporter_ATP-bind"/>
</dbReference>
<dbReference type="InterPro" id="IPR017871">
    <property type="entry name" value="ABC_transporter-like_CS"/>
</dbReference>
<dbReference type="PANTHER" id="PTHR42788:SF13">
    <property type="entry name" value="ALIPHATIC SULFONATES IMPORT ATP-BINDING PROTEIN SSUB"/>
    <property type="match status" value="1"/>
</dbReference>
<evidence type="ECO:0000256" key="1">
    <source>
        <dbReference type="ARBA" id="ARBA00022448"/>
    </source>
</evidence>
<accession>A0AA96F9W2</accession>
<dbReference type="GO" id="GO:0005524">
    <property type="term" value="F:ATP binding"/>
    <property type="evidence" value="ECO:0007669"/>
    <property type="project" value="UniProtKB-KW"/>
</dbReference>
<sequence length="201" mass="21180">MSVTLTGVGHRFGNGPWLFREVATALDPGHVYALTGPSGSGKSTMLGLLAGWMEPSEGTVGRAAGLRIGWVPQNPHGVARRTVIDHVELPLLAAGAAADKAYDEAMELLERFQIPHLAAQQFRSISGGEAQRLMLARGIAAKPGLLLVDEPTAQLDRRTAATVDAVIGRLAESGTVVVVATHDAQTRDGCTDVLNLEDWAA</sequence>
<organism evidence="5 6">
    <name type="scientific">Demequina capsici</name>
    <dbReference type="NCBI Taxonomy" id="3075620"/>
    <lineage>
        <taxon>Bacteria</taxon>
        <taxon>Bacillati</taxon>
        <taxon>Actinomycetota</taxon>
        <taxon>Actinomycetes</taxon>
        <taxon>Micrococcales</taxon>
        <taxon>Demequinaceae</taxon>
        <taxon>Demequina</taxon>
    </lineage>
</organism>
<dbReference type="EMBL" id="CP134879">
    <property type="protein sequence ID" value="WNM24290.1"/>
    <property type="molecule type" value="Genomic_DNA"/>
</dbReference>
<dbReference type="InterPro" id="IPR027417">
    <property type="entry name" value="P-loop_NTPase"/>
</dbReference>
<dbReference type="RefSeq" id="WP_313497867.1">
    <property type="nucleotide sequence ID" value="NZ_CP134879.1"/>
</dbReference>
<evidence type="ECO:0000256" key="3">
    <source>
        <dbReference type="ARBA" id="ARBA00022840"/>
    </source>
</evidence>
<dbReference type="SUPFAM" id="SSF52540">
    <property type="entry name" value="P-loop containing nucleoside triphosphate hydrolases"/>
    <property type="match status" value="1"/>
</dbReference>
<dbReference type="Pfam" id="PF00005">
    <property type="entry name" value="ABC_tran"/>
    <property type="match status" value="1"/>
</dbReference>
<evidence type="ECO:0000313" key="6">
    <source>
        <dbReference type="Proteomes" id="UP001304125"/>
    </source>
</evidence>
<feature type="domain" description="ABC transporter" evidence="4">
    <location>
        <begin position="3"/>
        <end position="197"/>
    </location>
</feature>
<dbReference type="GO" id="GO:0016887">
    <property type="term" value="F:ATP hydrolysis activity"/>
    <property type="evidence" value="ECO:0007669"/>
    <property type="project" value="InterPro"/>
</dbReference>
<evidence type="ECO:0000259" key="4">
    <source>
        <dbReference type="PROSITE" id="PS50893"/>
    </source>
</evidence>
<reference evidence="5 6" key="1">
    <citation type="submission" date="2023-09" db="EMBL/GenBank/DDBJ databases">
        <title>Demequina sp. a novel bacteria isolated from Capsicum annuum.</title>
        <authorList>
            <person name="Humaira Z."/>
            <person name="Lee J."/>
            <person name="Cho D."/>
        </authorList>
    </citation>
    <scope>NUCLEOTIDE SEQUENCE [LARGE SCALE GENOMIC DNA]</scope>
    <source>
        <strain evidence="5 6">OYTSA14</strain>
    </source>
</reference>
<dbReference type="PANTHER" id="PTHR42788">
    <property type="entry name" value="TAURINE IMPORT ATP-BINDING PROTEIN-RELATED"/>
    <property type="match status" value="1"/>
</dbReference>
<keyword evidence="2" id="KW-0547">Nucleotide-binding</keyword>
<keyword evidence="1" id="KW-0813">Transport</keyword>
<dbReference type="InterPro" id="IPR003439">
    <property type="entry name" value="ABC_transporter-like_ATP-bd"/>
</dbReference>
<keyword evidence="6" id="KW-1185">Reference proteome</keyword>
<name>A0AA96F9W2_9MICO</name>
<evidence type="ECO:0000313" key="5">
    <source>
        <dbReference type="EMBL" id="WNM24290.1"/>
    </source>
</evidence>
<gene>
    <name evidence="5" type="ORF">RN606_13145</name>
</gene>